<dbReference type="InterPro" id="IPR006330">
    <property type="entry name" value="Ado/ade_deaminase"/>
</dbReference>
<dbReference type="OrthoDB" id="7202371at2759"/>
<sequence>MEHDLASLALNPSRHSFGIIAQRCRVLLRILLLFIFVASATSVPPCAKKYCVRLSSRKIIKEENSLSFGGVPLGRKERLLQSSILAPMKAEELLTYDGISNNKSDLFQFIRKMPKGGDLHIHDISMVNIRWVISELTYLPNLYYCDTKGGKFVRYRYSDNAPEREDFCDDSWISVKERREEIGPEDFDKMLYDKMTMDNKYQGAQAAWNKFSGSIDCVGDLMYSESGFRPYFKQALTEAYEDNVLYVEVRTLMSPIVSNSGERFSREETLRRFIEVTNEFKEENPGFIGAKFIFLSVRQVWNNINQAHFPDLYAFSFIQARKDCQSLSV</sequence>
<dbReference type="PANTHER" id="PTHR11409:SF39">
    <property type="entry name" value="ADENOSINE DEAMINASE 2"/>
    <property type="match status" value="1"/>
</dbReference>
<dbReference type="EMBL" id="JAIZAY010000019">
    <property type="protein sequence ID" value="KAJ8023518.1"/>
    <property type="molecule type" value="Genomic_DNA"/>
</dbReference>
<dbReference type="AlphaFoldDB" id="A0A9Q0YJ58"/>
<accession>A0A9Q0YJ58</accession>
<dbReference type="Gene3D" id="3.20.20.140">
    <property type="entry name" value="Metal-dependent hydrolases"/>
    <property type="match status" value="1"/>
</dbReference>
<dbReference type="GO" id="GO:0006154">
    <property type="term" value="P:adenosine catabolic process"/>
    <property type="evidence" value="ECO:0007669"/>
    <property type="project" value="TreeGrafter"/>
</dbReference>
<name>A0A9Q0YJ58_HOLLE</name>
<dbReference type="GO" id="GO:0046103">
    <property type="term" value="P:inosine biosynthetic process"/>
    <property type="evidence" value="ECO:0007669"/>
    <property type="project" value="TreeGrafter"/>
</dbReference>
<protein>
    <submittedName>
        <fullName evidence="1">Adenosine deaminase 2</fullName>
    </submittedName>
</protein>
<reference evidence="1" key="1">
    <citation type="submission" date="2021-10" db="EMBL/GenBank/DDBJ databases">
        <title>Tropical sea cucumber genome reveals ecological adaptation and Cuvierian tubules defense mechanism.</title>
        <authorList>
            <person name="Chen T."/>
        </authorList>
    </citation>
    <scope>NUCLEOTIDE SEQUENCE</scope>
    <source>
        <strain evidence="1">Nanhai2018</strain>
        <tissue evidence="1">Muscle</tissue>
    </source>
</reference>
<evidence type="ECO:0000313" key="1">
    <source>
        <dbReference type="EMBL" id="KAJ8023518.1"/>
    </source>
</evidence>
<proteinExistence type="predicted"/>
<dbReference type="PANTHER" id="PTHR11409">
    <property type="entry name" value="ADENOSINE DEAMINASE"/>
    <property type="match status" value="1"/>
</dbReference>
<evidence type="ECO:0000313" key="2">
    <source>
        <dbReference type="Proteomes" id="UP001152320"/>
    </source>
</evidence>
<dbReference type="GO" id="GO:0004000">
    <property type="term" value="F:adenosine deaminase activity"/>
    <property type="evidence" value="ECO:0007669"/>
    <property type="project" value="TreeGrafter"/>
</dbReference>
<dbReference type="GO" id="GO:0005615">
    <property type="term" value="C:extracellular space"/>
    <property type="evidence" value="ECO:0007669"/>
    <property type="project" value="TreeGrafter"/>
</dbReference>
<dbReference type="InterPro" id="IPR032466">
    <property type="entry name" value="Metal_Hydrolase"/>
</dbReference>
<dbReference type="Proteomes" id="UP001152320">
    <property type="component" value="Chromosome 19"/>
</dbReference>
<dbReference type="SUPFAM" id="SSF51556">
    <property type="entry name" value="Metallo-dependent hydrolases"/>
    <property type="match status" value="1"/>
</dbReference>
<gene>
    <name evidence="1" type="ORF">HOLleu_35981</name>
</gene>
<organism evidence="1 2">
    <name type="scientific">Holothuria leucospilota</name>
    <name type="common">Black long sea cucumber</name>
    <name type="synonym">Mertensiothuria leucospilota</name>
    <dbReference type="NCBI Taxonomy" id="206669"/>
    <lineage>
        <taxon>Eukaryota</taxon>
        <taxon>Metazoa</taxon>
        <taxon>Echinodermata</taxon>
        <taxon>Eleutherozoa</taxon>
        <taxon>Echinozoa</taxon>
        <taxon>Holothuroidea</taxon>
        <taxon>Aspidochirotacea</taxon>
        <taxon>Aspidochirotida</taxon>
        <taxon>Holothuriidae</taxon>
        <taxon>Holothuria</taxon>
    </lineage>
</organism>
<keyword evidence="2" id="KW-1185">Reference proteome</keyword>
<comment type="caution">
    <text evidence="1">The sequence shown here is derived from an EMBL/GenBank/DDBJ whole genome shotgun (WGS) entry which is preliminary data.</text>
</comment>